<dbReference type="Pfam" id="PF02897">
    <property type="entry name" value="Peptidase_S9_N"/>
    <property type="match status" value="2"/>
</dbReference>
<name>A0A364VB68_9CORY</name>
<dbReference type="InterPro" id="IPR051543">
    <property type="entry name" value="Serine_Peptidase_S9A"/>
</dbReference>
<evidence type="ECO:0000256" key="3">
    <source>
        <dbReference type="ARBA" id="ARBA00022801"/>
    </source>
</evidence>
<reference evidence="8 9" key="1">
    <citation type="journal article" date="2018" name="Syst. Appl. Microbiol.">
        <title>Corynebacterium heidelbergense sp. nov., isolated from the preen glands of Egyptian geese (Alopochen aegyptiacus).</title>
        <authorList>
            <person name="Braun M.S."/>
            <person name="Wang E."/>
            <person name="Zimmermann S."/>
            <person name="Wink M."/>
        </authorList>
    </citation>
    <scope>NUCLEOTIDE SEQUENCE [LARGE SCALE GENOMIC DNA]</scope>
    <source>
        <strain evidence="8 9">DSM 104638</strain>
    </source>
</reference>
<dbReference type="InterPro" id="IPR029058">
    <property type="entry name" value="AB_hydrolase_fold"/>
</dbReference>
<dbReference type="OrthoDB" id="9801421at2"/>
<feature type="domain" description="Peptidase S9 prolyl oligopeptidase catalytic" evidence="6">
    <location>
        <begin position="561"/>
        <end position="775"/>
    </location>
</feature>
<dbReference type="Pfam" id="PF00326">
    <property type="entry name" value="Peptidase_S9"/>
    <property type="match status" value="1"/>
</dbReference>
<dbReference type="GO" id="GO:0004252">
    <property type="term" value="F:serine-type endopeptidase activity"/>
    <property type="evidence" value="ECO:0007669"/>
    <property type="project" value="UniProtKB-EC"/>
</dbReference>
<comment type="similarity">
    <text evidence="1">Belongs to the peptidase S9A family.</text>
</comment>
<feature type="region of interest" description="Disordered" evidence="5">
    <location>
        <begin position="139"/>
        <end position="172"/>
    </location>
</feature>
<dbReference type="Gene3D" id="2.130.10.120">
    <property type="entry name" value="Prolyl oligopeptidase, N-terminal domain"/>
    <property type="match status" value="1"/>
</dbReference>
<gene>
    <name evidence="8" type="ORF">CWC39_06045</name>
</gene>
<sequence length="780" mass="86628">MASADKKCSERHPKVPEALRRPIQRSFHGRTFTDDYEWLRDKDSAEVRAHLEAENSYTKARTAHLQPLVDEIFDEVKARVKETDLSLPVRSGNWWYFSRSTEGKSYAAMCRIPVGQSEGHGPAGRAEPGAVEVASLVDPTAPKDSQGTQDSAGDHLNSPQWQPPTIDPQRPHPAEQIFLDCNAEAEGHEFFSLGASSVTTDGTRLAYSVDVAGDERFTLKFRDLTTGEDLPDVIEDVFYGATWVGRDTMYYQRVDESWRPHQVWRHRIGTPVDKDELVFEEKDERFWVGLGVTRSERYLIISTGSKVTSENWYLDLRAVPEPTNPATAAADHPIAPHLTCVLPRQAGVEYGVDHVHVGGEDYWLVIHNRNGVNSELARHPVGPISSLADCETMVPHRDDARVEGVDAFRDHIVLEMRENAVERVYVMDLRTAKGRWGSFQPLEFGEELEGVTTGGNPEWDAPVLRVAVSSFTTPAQVYDVEVASGRRVLRKEQEVLPGPDGKPFDASQYVAERRWVQAQDGARVPVSLVHHVSVDLRNAPAEGHPVLLYGYGSYEASMDPYFSIFRLSLMERGVVFAVAHVRGGGEMGRLWYDHGKGLHKKNTFTDFVAVADALIEEGTTSPTRMVAEGGSAGGLLMGAVANMAGDRFAGILAVVPFVDPLTSILKPELPLTVTEWDEWGDPYHEVEVYDYMAEYAPYENISASATYPPILAITSLNDTRVLYVEPAKWVAKLRHVAGADVLLKTEMEAGHGGVSGRYEGWRQSAFETAWQLDRMGAGTT</sequence>
<dbReference type="InterPro" id="IPR001375">
    <property type="entry name" value="Peptidase_S9_cat"/>
</dbReference>
<dbReference type="EC" id="3.4.21.83" evidence="8"/>
<comment type="caution">
    <text evidence="8">The sequence shown here is derived from an EMBL/GenBank/DDBJ whole genome shotgun (WGS) entry which is preliminary data.</text>
</comment>
<dbReference type="SUPFAM" id="SSF53474">
    <property type="entry name" value="alpha/beta-Hydrolases"/>
    <property type="match status" value="1"/>
</dbReference>
<keyword evidence="2" id="KW-0645">Protease</keyword>
<evidence type="ECO:0000256" key="5">
    <source>
        <dbReference type="SAM" id="MobiDB-lite"/>
    </source>
</evidence>
<dbReference type="AlphaFoldDB" id="A0A364VB68"/>
<evidence type="ECO:0000259" key="6">
    <source>
        <dbReference type="Pfam" id="PF00326"/>
    </source>
</evidence>
<evidence type="ECO:0000256" key="4">
    <source>
        <dbReference type="ARBA" id="ARBA00022825"/>
    </source>
</evidence>
<dbReference type="PRINTS" id="PR00862">
    <property type="entry name" value="PROLIGOPTASE"/>
</dbReference>
<evidence type="ECO:0000313" key="8">
    <source>
        <dbReference type="EMBL" id="RAV33895.1"/>
    </source>
</evidence>
<proteinExistence type="inferred from homology"/>
<evidence type="ECO:0000256" key="1">
    <source>
        <dbReference type="ARBA" id="ARBA00005228"/>
    </source>
</evidence>
<dbReference type="RefSeq" id="WP_112769609.1">
    <property type="nucleotide sequence ID" value="NZ_CP063191.1"/>
</dbReference>
<dbReference type="Proteomes" id="UP000251047">
    <property type="component" value="Unassembled WGS sequence"/>
</dbReference>
<evidence type="ECO:0000259" key="7">
    <source>
        <dbReference type="Pfam" id="PF02897"/>
    </source>
</evidence>
<dbReference type="InterPro" id="IPR023302">
    <property type="entry name" value="Pept_S9A_N"/>
</dbReference>
<dbReference type="InterPro" id="IPR002470">
    <property type="entry name" value="Peptidase_S9A"/>
</dbReference>
<dbReference type="Gene3D" id="3.40.50.1820">
    <property type="entry name" value="alpha/beta hydrolase"/>
    <property type="match status" value="1"/>
</dbReference>
<protein>
    <submittedName>
        <fullName evidence="8">Oligopeptidase B</fullName>
        <ecNumber evidence="8">3.4.21.83</ecNumber>
    </submittedName>
</protein>
<dbReference type="GO" id="GO:0006508">
    <property type="term" value="P:proteolysis"/>
    <property type="evidence" value="ECO:0007669"/>
    <property type="project" value="UniProtKB-KW"/>
</dbReference>
<dbReference type="PANTHER" id="PTHR11757:SF19">
    <property type="entry name" value="PROLYL ENDOPEPTIDASE-LIKE"/>
    <property type="match status" value="1"/>
</dbReference>
<keyword evidence="4" id="KW-0720">Serine protease</keyword>
<organism evidence="8 9">
    <name type="scientific">Corynebacterium heidelbergense</name>
    <dbReference type="NCBI Taxonomy" id="2055947"/>
    <lineage>
        <taxon>Bacteria</taxon>
        <taxon>Bacillati</taxon>
        <taxon>Actinomycetota</taxon>
        <taxon>Actinomycetes</taxon>
        <taxon>Mycobacteriales</taxon>
        <taxon>Corynebacteriaceae</taxon>
        <taxon>Corynebacterium</taxon>
    </lineage>
</organism>
<dbReference type="SUPFAM" id="SSF50993">
    <property type="entry name" value="Peptidase/esterase 'gauge' domain"/>
    <property type="match status" value="1"/>
</dbReference>
<feature type="domain" description="Peptidase S9A N-terminal" evidence="7">
    <location>
        <begin position="24"/>
        <end position="118"/>
    </location>
</feature>
<accession>A0A364VB68</accession>
<keyword evidence="3 8" id="KW-0378">Hydrolase</keyword>
<dbReference type="PANTHER" id="PTHR11757">
    <property type="entry name" value="PROTEASE FAMILY S9A OLIGOPEPTIDASE"/>
    <property type="match status" value="1"/>
</dbReference>
<dbReference type="EMBL" id="PHQP01000039">
    <property type="protein sequence ID" value="RAV33895.1"/>
    <property type="molecule type" value="Genomic_DNA"/>
</dbReference>
<feature type="domain" description="Peptidase S9A N-terminal" evidence="7">
    <location>
        <begin position="173"/>
        <end position="492"/>
    </location>
</feature>
<evidence type="ECO:0000256" key="2">
    <source>
        <dbReference type="ARBA" id="ARBA00022670"/>
    </source>
</evidence>
<evidence type="ECO:0000313" key="9">
    <source>
        <dbReference type="Proteomes" id="UP000251047"/>
    </source>
</evidence>